<proteinExistence type="predicted"/>
<name>A0A2T7PR97_POMCA</name>
<sequence length="124" mass="14383">MPRKKKPATRQIWAPFREFWKMWYPRAHRTWKQPEKEHLDEGEEGIREVEQPGRELLPERSRSRRTRSRPSTPLVLGSREILLNVHQNDWTFSGSTGSRVVFNVDEGTGGEEGDGLWEGGRATG</sequence>
<feature type="region of interest" description="Disordered" evidence="1">
    <location>
        <begin position="103"/>
        <end position="124"/>
    </location>
</feature>
<feature type="region of interest" description="Disordered" evidence="1">
    <location>
        <begin position="31"/>
        <end position="73"/>
    </location>
</feature>
<protein>
    <submittedName>
        <fullName evidence="2">Uncharacterized protein</fullName>
    </submittedName>
</protein>
<dbReference type="EMBL" id="PZQS01000002">
    <property type="protein sequence ID" value="PVD35897.1"/>
    <property type="molecule type" value="Genomic_DNA"/>
</dbReference>
<organism evidence="2 3">
    <name type="scientific">Pomacea canaliculata</name>
    <name type="common">Golden apple snail</name>
    <dbReference type="NCBI Taxonomy" id="400727"/>
    <lineage>
        <taxon>Eukaryota</taxon>
        <taxon>Metazoa</taxon>
        <taxon>Spiralia</taxon>
        <taxon>Lophotrochozoa</taxon>
        <taxon>Mollusca</taxon>
        <taxon>Gastropoda</taxon>
        <taxon>Caenogastropoda</taxon>
        <taxon>Architaenioglossa</taxon>
        <taxon>Ampullarioidea</taxon>
        <taxon>Ampullariidae</taxon>
        <taxon>Pomacea</taxon>
    </lineage>
</organism>
<feature type="compositionally biased region" description="Basic and acidic residues" evidence="1">
    <location>
        <begin position="32"/>
        <end position="61"/>
    </location>
</feature>
<reference evidence="2 3" key="1">
    <citation type="submission" date="2018-04" db="EMBL/GenBank/DDBJ databases">
        <title>The genome of golden apple snail Pomacea canaliculata provides insight into stress tolerance and invasive adaptation.</title>
        <authorList>
            <person name="Liu C."/>
            <person name="Liu B."/>
            <person name="Ren Y."/>
            <person name="Zhang Y."/>
            <person name="Wang H."/>
            <person name="Li S."/>
            <person name="Jiang F."/>
            <person name="Yin L."/>
            <person name="Zhang G."/>
            <person name="Qian W."/>
            <person name="Fan W."/>
        </authorList>
    </citation>
    <scope>NUCLEOTIDE SEQUENCE [LARGE SCALE GENOMIC DNA]</scope>
    <source>
        <strain evidence="2">SZHN2017</strain>
        <tissue evidence="2">Muscle</tissue>
    </source>
</reference>
<gene>
    <name evidence="2" type="ORF">C0Q70_02866</name>
</gene>
<dbReference type="Proteomes" id="UP000245119">
    <property type="component" value="Linkage Group LG2"/>
</dbReference>
<accession>A0A2T7PR97</accession>
<dbReference type="AlphaFoldDB" id="A0A2T7PR97"/>
<evidence type="ECO:0000313" key="2">
    <source>
        <dbReference type="EMBL" id="PVD35897.1"/>
    </source>
</evidence>
<comment type="caution">
    <text evidence="2">The sequence shown here is derived from an EMBL/GenBank/DDBJ whole genome shotgun (WGS) entry which is preliminary data.</text>
</comment>
<evidence type="ECO:0000313" key="3">
    <source>
        <dbReference type="Proteomes" id="UP000245119"/>
    </source>
</evidence>
<evidence type="ECO:0000256" key="1">
    <source>
        <dbReference type="SAM" id="MobiDB-lite"/>
    </source>
</evidence>
<keyword evidence="3" id="KW-1185">Reference proteome</keyword>